<evidence type="ECO:0000256" key="9">
    <source>
        <dbReference type="ARBA" id="ARBA00022792"/>
    </source>
</evidence>
<evidence type="ECO:0000256" key="13">
    <source>
        <dbReference type="ARBA" id="ARBA00023128"/>
    </source>
</evidence>
<evidence type="ECO:0000256" key="1">
    <source>
        <dbReference type="ARBA" id="ARBA00003195"/>
    </source>
</evidence>
<comment type="similarity">
    <text evidence="3">Belongs to the complex I NDUFB5 subunit family.</text>
</comment>
<evidence type="ECO:0000256" key="4">
    <source>
        <dbReference type="ARBA" id="ARBA00011533"/>
    </source>
</evidence>
<keyword evidence="18" id="KW-1185">Reference proteome</keyword>
<dbReference type="PANTHER" id="PTHR13178">
    <property type="entry name" value="NADH-UBIQUINONE OXIDOREDUCTASE SGDH SUBUNIT"/>
    <property type="match status" value="1"/>
</dbReference>
<evidence type="ECO:0000313" key="18">
    <source>
        <dbReference type="Proteomes" id="UP001186944"/>
    </source>
</evidence>
<keyword evidence="13" id="KW-0496">Mitochondrion</keyword>
<keyword evidence="7" id="KW-0679">Respiratory chain</keyword>
<keyword evidence="14" id="KW-0472">Membrane</keyword>
<gene>
    <name evidence="17" type="ORF">FSP39_005078</name>
</gene>
<evidence type="ECO:0000256" key="6">
    <source>
        <dbReference type="ARBA" id="ARBA00022448"/>
    </source>
</evidence>
<keyword evidence="6" id="KW-0813">Transport</keyword>
<evidence type="ECO:0000313" key="17">
    <source>
        <dbReference type="EMBL" id="KAK3104565.1"/>
    </source>
</evidence>
<evidence type="ECO:0000256" key="10">
    <source>
        <dbReference type="ARBA" id="ARBA00022946"/>
    </source>
</evidence>
<evidence type="ECO:0000256" key="2">
    <source>
        <dbReference type="ARBA" id="ARBA00004434"/>
    </source>
</evidence>
<evidence type="ECO:0000256" key="3">
    <source>
        <dbReference type="ARBA" id="ARBA00007152"/>
    </source>
</evidence>
<comment type="subcellular location">
    <subcellularLocation>
        <location evidence="2">Mitochondrion inner membrane</location>
        <topology evidence="2">Single-pass membrane protein</topology>
    </subcellularLocation>
</comment>
<reference evidence="17" key="1">
    <citation type="submission" date="2019-08" db="EMBL/GenBank/DDBJ databases">
        <title>The improved chromosome-level genome for the pearl oyster Pinctada fucata martensii using PacBio sequencing and Hi-C.</title>
        <authorList>
            <person name="Zheng Z."/>
        </authorList>
    </citation>
    <scope>NUCLEOTIDE SEQUENCE</scope>
    <source>
        <strain evidence="17">ZZ-2019</strain>
        <tissue evidence="17">Adductor muscle</tissue>
    </source>
</reference>
<evidence type="ECO:0000256" key="12">
    <source>
        <dbReference type="ARBA" id="ARBA00022989"/>
    </source>
</evidence>
<keyword evidence="11" id="KW-0249">Electron transport</keyword>
<comment type="function">
    <text evidence="1">Accessory subunit of the mitochondrial membrane respiratory chain NADH dehydrogenase (Complex I), that is believed not to be involved in catalysis. Complex I functions in the transfer of electrons from NADH to the respiratory chain. The immediate electron acceptor for the enzyme is believed to be ubiquinone.</text>
</comment>
<evidence type="ECO:0000256" key="8">
    <source>
        <dbReference type="ARBA" id="ARBA00022692"/>
    </source>
</evidence>
<evidence type="ECO:0000256" key="5">
    <source>
        <dbReference type="ARBA" id="ARBA00015175"/>
    </source>
</evidence>
<sequence length="104" mass="12492">MQLLHVNIDRQTNKEKHYLQDPVERFMAKYIFSTPEKQYERNLHYVYMKNEYDRMSKMQSAVQRHMKRNQDFKGWYYIPTPTTPLSEATMGVESLGEPASEINI</sequence>
<comment type="subunit">
    <text evidence="4">Complex I is composed of 45 different subunits.</text>
</comment>
<dbReference type="Proteomes" id="UP001186944">
    <property type="component" value="Unassembled WGS sequence"/>
</dbReference>
<proteinExistence type="inferred from homology"/>
<evidence type="ECO:0000256" key="16">
    <source>
        <dbReference type="ARBA" id="ARBA00032550"/>
    </source>
</evidence>
<dbReference type="InterPro" id="IPR019173">
    <property type="entry name" value="NADH_UbQ_OxRdtase_B5_su"/>
</dbReference>
<organism evidence="17 18">
    <name type="scientific">Pinctada imbricata</name>
    <name type="common">Atlantic pearl-oyster</name>
    <name type="synonym">Pinctada martensii</name>
    <dbReference type="NCBI Taxonomy" id="66713"/>
    <lineage>
        <taxon>Eukaryota</taxon>
        <taxon>Metazoa</taxon>
        <taxon>Spiralia</taxon>
        <taxon>Lophotrochozoa</taxon>
        <taxon>Mollusca</taxon>
        <taxon>Bivalvia</taxon>
        <taxon>Autobranchia</taxon>
        <taxon>Pteriomorphia</taxon>
        <taxon>Pterioida</taxon>
        <taxon>Pterioidea</taxon>
        <taxon>Pteriidae</taxon>
        <taxon>Pinctada</taxon>
    </lineage>
</organism>
<evidence type="ECO:0000256" key="14">
    <source>
        <dbReference type="ARBA" id="ARBA00023136"/>
    </source>
</evidence>
<protein>
    <recommendedName>
        <fullName evidence="5">NADH dehydrogenase [ubiquinone] 1 beta subcomplex subunit 5, mitochondrial</fullName>
    </recommendedName>
    <alternativeName>
        <fullName evidence="16">Complex I-SGDH</fullName>
    </alternativeName>
    <alternativeName>
        <fullName evidence="15">NADH-ubiquinone oxidoreductase SGDH subunit</fullName>
    </alternativeName>
</protein>
<dbReference type="Pfam" id="PF09781">
    <property type="entry name" value="NDUF_B5"/>
    <property type="match status" value="1"/>
</dbReference>
<dbReference type="GO" id="GO:0005743">
    <property type="term" value="C:mitochondrial inner membrane"/>
    <property type="evidence" value="ECO:0007669"/>
    <property type="project" value="UniProtKB-SubCell"/>
</dbReference>
<name>A0AA88YGB2_PINIB</name>
<dbReference type="EMBL" id="VSWD01000004">
    <property type="protein sequence ID" value="KAK3104565.1"/>
    <property type="molecule type" value="Genomic_DNA"/>
</dbReference>
<keyword evidence="8" id="KW-0812">Transmembrane</keyword>
<evidence type="ECO:0000256" key="11">
    <source>
        <dbReference type="ARBA" id="ARBA00022982"/>
    </source>
</evidence>
<evidence type="ECO:0000256" key="7">
    <source>
        <dbReference type="ARBA" id="ARBA00022660"/>
    </source>
</evidence>
<keyword evidence="9" id="KW-0999">Mitochondrion inner membrane</keyword>
<keyword evidence="10" id="KW-0809">Transit peptide</keyword>
<accession>A0AA88YGB2</accession>
<dbReference type="PANTHER" id="PTHR13178:SF0">
    <property type="entry name" value="NADH DEHYDROGENASE [UBIQUINONE] 1 BETA SUBCOMPLEX SUBUNIT 5, MITOCHONDRIAL"/>
    <property type="match status" value="1"/>
</dbReference>
<comment type="caution">
    <text evidence="17">The sequence shown here is derived from an EMBL/GenBank/DDBJ whole genome shotgun (WGS) entry which is preliminary data.</text>
</comment>
<keyword evidence="12" id="KW-1133">Transmembrane helix</keyword>
<dbReference type="AlphaFoldDB" id="A0AA88YGB2"/>
<evidence type="ECO:0000256" key="15">
    <source>
        <dbReference type="ARBA" id="ARBA00032395"/>
    </source>
</evidence>